<dbReference type="Gene3D" id="2.130.10.10">
    <property type="entry name" value="YVTN repeat-like/Quinoprotein amine dehydrogenase"/>
    <property type="match status" value="2"/>
</dbReference>
<dbReference type="GO" id="GO:1990234">
    <property type="term" value="C:transferase complex"/>
    <property type="evidence" value="ECO:0007669"/>
    <property type="project" value="UniProtKB-ARBA"/>
</dbReference>
<dbReference type="EMBL" id="MPUH01002220">
    <property type="protein sequence ID" value="OMJ65328.1"/>
    <property type="molecule type" value="Genomic_DNA"/>
</dbReference>
<reference evidence="4 5" key="1">
    <citation type="submission" date="2016-11" db="EMBL/GenBank/DDBJ databases">
        <title>The macronuclear genome of Stentor coeruleus: a giant cell with tiny introns.</title>
        <authorList>
            <person name="Slabodnick M."/>
            <person name="Ruby J.G."/>
            <person name="Reiff S.B."/>
            <person name="Swart E.C."/>
            <person name="Gosai S."/>
            <person name="Prabakaran S."/>
            <person name="Witkowska E."/>
            <person name="Larue G.E."/>
            <person name="Fisher S."/>
            <person name="Freeman R.M."/>
            <person name="Gunawardena J."/>
            <person name="Chu W."/>
            <person name="Stover N.A."/>
            <person name="Gregory B.D."/>
            <person name="Nowacki M."/>
            <person name="Derisi J."/>
            <person name="Roy S.W."/>
            <person name="Marshall W.F."/>
            <person name="Sood P."/>
        </authorList>
    </citation>
    <scope>NUCLEOTIDE SEQUENCE [LARGE SCALE GENOMIC DNA]</scope>
    <source>
        <strain evidence="4">WM001</strain>
    </source>
</reference>
<comment type="caution">
    <text evidence="4">The sequence shown here is derived from an EMBL/GenBank/DDBJ whole genome shotgun (WGS) entry which is preliminary data.</text>
</comment>
<keyword evidence="5" id="KW-1185">Reference proteome</keyword>
<dbReference type="SUPFAM" id="SSF50978">
    <property type="entry name" value="WD40 repeat-like"/>
    <property type="match status" value="1"/>
</dbReference>
<evidence type="ECO:0000256" key="2">
    <source>
        <dbReference type="ARBA" id="ARBA00022737"/>
    </source>
</evidence>
<organism evidence="4 5">
    <name type="scientific">Stentor coeruleus</name>
    <dbReference type="NCBI Taxonomy" id="5963"/>
    <lineage>
        <taxon>Eukaryota</taxon>
        <taxon>Sar</taxon>
        <taxon>Alveolata</taxon>
        <taxon>Ciliophora</taxon>
        <taxon>Postciliodesmatophora</taxon>
        <taxon>Heterotrichea</taxon>
        <taxon>Heterotrichida</taxon>
        <taxon>Stentoridae</taxon>
        <taxon>Stentor</taxon>
    </lineage>
</organism>
<evidence type="ECO:0000256" key="3">
    <source>
        <dbReference type="PROSITE-ProRule" id="PRU00221"/>
    </source>
</evidence>
<dbReference type="PROSITE" id="PS50294">
    <property type="entry name" value="WD_REPEATS_REGION"/>
    <property type="match status" value="2"/>
</dbReference>
<dbReference type="InterPro" id="IPR020472">
    <property type="entry name" value="WD40_PAC1"/>
</dbReference>
<dbReference type="CDD" id="cd00200">
    <property type="entry name" value="WD40"/>
    <property type="match status" value="1"/>
</dbReference>
<keyword evidence="1 3" id="KW-0853">WD repeat</keyword>
<proteinExistence type="predicted"/>
<evidence type="ECO:0000313" key="4">
    <source>
        <dbReference type="EMBL" id="OMJ65328.1"/>
    </source>
</evidence>
<dbReference type="PANTHER" id="PTHR22847">
    <property type="entry name" value="WD40 REPEAT PROTEIN"/>
    <property type="match status" value="1"/>
</dbReference>
<evidence type="ECO:0000256" key="1">
    <source>
        <dbReference type="ARBA" id="ARBA00022574"/>
    </source>
</evidence>
<dbReference type="OrthoDB" id="406225at2759"/>
<dbReference type="PANTHER" id="PTHR22847:SF637">
    <property type="entry name" value="WD REPEAT DOMAIN 5B"/>
    <property type="match status" value="1"/>
</dbReference>
<dbReference type="InterPro" id="IPR015943">
    <property type="entry name" value="WD40/YVTN_repeat-like_dom_sf"/>
</dbReference>
<feature type="repeat" description="WD" evidence="3">
    <location>
        <begin position="113"/>
        <end position="154"/>
    </location>
</feature>
<accession>A0A1R2ALC0</accession>
<sequence>MWNLLNKCQELKCSGHNSGMSCFVISSDNLLGVSGSGPIYNYEKNPDNTVRVWDLIEKHETLIFEGHTSRVNCVAITNNKNFVVSGSGCNFGQNKDNSVRVWNVLENREVVVFNGHTDSVNSVAISDDGKLVVSGSKDKSVRIWKVERQELDAILEGHTDSVRCVEITKDQQLIVSGSEDKSIRIWSICKRQQEAILKKHTTFVTSLRILYDNQYVVSNSDYETIIWNLNSRKAVIDTDCYERFCGISDDETICLSKPKKKTINIWNVKEKECIASFKDKSNICFVSLTLDCKFLVTKNLENFITVWNLDKKSIETSFKCLVKGMTASAVTSNTNYVVFGYKGNHVSVWKTNKKDSNNNNTTFITESYKHRKQAKYKNIQNLLTLREQLKINFSDNLQAKCFNYFAPRKKSNKAYIGCLNSLSSFDLKNVETKPKLFFNKMTEDLYKSYPHFRHILDFKRNKS</sequence>
<dbReference type="InterPro" id="IPR036322">
    <property type="entry name" value="WD40_repeat_dom_sf"/>
</dbReference>
<protein>
    <submittedName>
        <fullName evidence="4">Uncharacterized protein</fullName>
    </submittedName>
</protein>
<gene>
    <name evidence="4" type="ORF">SteCoe_38470</name>
</gene>
<dbReference type="PROSITE" id="PS50082">
    <property type="entry name" value="WD_REPEATS_2"/>
    <property type="match status" value="2"/>
</dbReference>
<evidence type="ECO:0000313" key="5">
    <source>
        <dbReference type="Proteomes" id="UP000187209"/>
    </source>
</evidence>
<dbReference type="Proteomes" id="UP000187209">
    <property type="component" value="Unassembled WGS sequence"/>
</dbReference>
<dbReference type="Pfam" id="PF00400">
    <property type="entry name" value="WD40"/>
    <property type="match status" value="5"/>
</dbReference>
<dbReference type="SMART" id="SM00320">
    <property type="entry name" value="WD40"/>
    <property type="match status" value="7"/>
</dbReference>
<feature type="repeat" description="WD" evidence="3">
    <location>
        <begin position="155"/>
        <end position="188"/>
    </location>
</feature>
<dbReference type="AlphaFoldDB" id="A0A1R2ALC0"/>
<dbReference type="InterPro" id="IPR001680">
    <property type="entry name" value="WD40_rpt"/>
</dbReference>
<keyword evidence="2" id="KW-0677">Repeat</keyword>
<dbReference type="PRINTS" id="PR00320">
    <property type="entry name" value="GPROTEINBRPT"/>
</dbReference>
<name>A0A1R2ALC0_9CILI</name>